<proteinExistence type="inferred from homology"/>
<evidence type="ECO:0000256" key="10">
    <source>
        <dbReference type="ARBA" id="ARBA00024805"/>
    </source>
</evidence>
<feature type="region of interest" description="Disordered" evidence="11">
    <location>
        <begin position="364"/>
        <end position="385"/>
    </location>
</feature>
<dbReference type="InterPro" id="IPR021625">
    <property type="entry name" value="PI31_Prot_N"/>
</dbReference>
<evidence type="ECO:0000256" key="8">
    <source>
        <dbReference type="ARBA" id="ARBA00022942"/>
    </source>
</evidence>
<keyword evidence="4" id="KW-0488">Methylation</keyword>
<accession>A0A2R6NIJ2</accession>
<feature type="compositionally biased region" description="Pro residues" evidence="11">
    <location>
        <begin position="253"/>
        <end position="269"/>
    </location>
</feature>
<evidence type="ECO:0000256" key="4">
    <source>
        <dbReference type="ARBA" id="ARBA00022481"/>
    </source>
</evidence>
<evidence type="ECO:0000259" key="13">
    <source>
        <dbReference type="Pfam" id="PF11566"/>
    </source>
</evidence>
<keyword evidence="8" id="KW-0647">Proteasome</keyword>
<feature type="region of interest" description="Disordered" evidence="11">
    <location>
        <begin position="571"/>
        <end position="674"/>
    </location>
</feature>
<comment type="similarity">
    <text evidence="3">Belongs to the proteasome inhibitor PI31 family.</text>
</comment>
<feature type="region of interest" description="Disordered" evidence="11">
    <location>
        <begin position="234"/>
        <end position="309"/>
    </location>
</feature>
<evidence type="ECO:0000256" key="9">
    <source>
        <dbReference type="ARBA" id="ARBA00022990"/>
    </source>
</evidence>
<organism evidence="14 15">
    <name type="scientific">Hermanssonia centrifuga</name>
    <dbReference type="NCBI Taxonomy" id="98765"/>
    <lineage>
        <taxon>Eukaryota</taxon>
        <taxon>Fungi</taxon>
        <taxon>Dikarya</taxon>
        <taxon>Basidiomycota</taxon>
        <taxon>Agaricomycotina</taxon>
        <taxon>Agaricomycetes</taxon>
        <taxon>Polyporales</taxon>
        <taxon>Meruliaceae</taxon>
        <taxon>Hermanssonia</taxon>
    </lineage>
</organism>
<keyword evidence="5" id="KW-0963">Cytoplasm</keyword>
<feature type="domain" description="PI31 proteasome regulator N-terminal" evidence="13">
    <location>
        <begin position="67"/>
        <end position="233"/>
    </location>
</feature>
<dbReference type="GO" id="GO:0005783">
    <property type="term" value="C:endoplasmic reticulum"/>
    <property type="evidence" value="ECO:0007669"/>
    <property type="project" value="UniProtKB-SubCell"/>
</dbReference>
<dbReference type="PANTHER" id="PTHR13266:SF1">
    <property type="entry name" value="PROTEASOME INHIBITOR PI31 SUBUNIT"/>
    <property type="match status" value="1"/>
</dbReference>
<dbReference type="STRING" id="98765.A0A2R6NIJ2"/>
<evidence type="ECO:0000256" key="11">
    <source>
        <dbReference type="SAM" id="MobiDB-lite"/>
    </source>
</evidence>
<dbReference type="PANTHER" id="PTHR13266">
    <property type="entry name" value="PROTEASOME INHIBITOR"/>
    <property type="match status" value="1"/>
</dbReference>
<feature type="compositionally biased region" description="Acidic residues" evidence="11">
    <location>
        <begin position="613"/>
        <end position="635"/>
    </location>
</feature>
<dbReference type="GO" id="GO:0043161">
    <property type="term" value="P:proteasome-mediated ubiquitin-dependent protein catabolic process"/>
    <property type="evidence" value="ECO:0007669"/>
    <property type="project" value="InterPro"/>
</dbReference>
<dbReference type="AlphaFoldDB" id="A0A2R6NIJ2"/>
<evidence type="ECO:0000256" key="6">
    <source>
        <dbReference type="ARBA" id="ARBA00022553"/>
    </source>
</evidence>
<evidence type="ECO:0000256" key="1">
    <source>
        <dbReference type="ARBA" id="ARBA00004240"/>
    </source>
</evidence>
<evidence type="ECO:0000259" key="12">
    <source>
        <dbReference type="Pfam" id="PF08577"/>
    </source>
</evidence>
<feature type="domain" description="PI31 proteasome regulator C-terminal" evidence="12">
    <location>
        <begin position="286"/>
        <end position="357"/>
    </location>
</feature>
<dbReference type="OrthoDB" id="68090at2759"/>
<keyword evidence="7" id="KW-0256">Endoplasmic reticulum</keyword>
<name>A0A2R6NIJ2_9APHY</name>
<protein>
    <submittedName>
        <fullName evidence="14">Uncharacterized protein</fullName>
    </submittedName>
</protein>
<reference evidence="14 15" key="1">
    <citation type="submission" date="2018-02" db="EMBL/GenBank/DDBJ databases">
        <title>Genome sequence of the basidiomycete white-rot fungus Phlebia centrifuga.</title>
        <authorList>
            <person name="Granchi Z."/>
            <person name="Peng M."/>
            <person name="de Vries R.P."/>
            <person name="Hilden K."/>
            <person name="Makela M.R."/>
            <person name="Grigoriev I."/>
            <person name="Riley R."/>
        </authorList>
    </citation>
    <scope>NUCLEOTIDE SEQUENCE [LARGE SCALE GENOMIC DNA]</scope>
    <source>
        <strain evidence="14 15">FBCC195</strain>
    </source>
</reference>
<dbReference type="GO" id="GO:0070628">
    <property type="term" value="F:proteasome binding"/>
    <property type="evidence" value="ECO:0007669"/>
    <property type="project" value="InterPro"/>
</dbReference>
<feature type="region of interest" description="Disordered" evidence="11">
    <location>
        <begin position="500"/>
        <end position="528"/>
    </location>
</feature>
<dbReference type="InterPro" id="IPR045128">
    <property type="entry name" value="PI31-like"/>
</dbReference>
<sequence>MKWQALDQIFVCDCLRISQNGSGGLRTSIHYMSAQALLLTVIAAMSRNIFDPSALVATLPNILPPSKKSLQSPQDAIAALVHSALTIIGFRLLGVDESSPARTFVQNQLPEEWNVHGPGSYVFRYKHEQSSLEFLVKVSKLGSRTVIYAIALEVRKLLSVKGRLFKVHIQTDKTASLDIRTDDFVSPAFFPHEITSTSEPVVHGFISSNRITDFMSQFQLMIIQKLMPGLQKEGYVEQAADSSTTTGQGPSQPRNPPPVRPEPATPPYGPDRFSPLQVPPRNPLEIGRSDLEPFPRNPFAPPSLFPGSEGDGMFMGPNHPIFGPGLGGRGGRGPWGGDGYLPPMGAPPGARFDPVGPFPRNGRGMPGAGNTRDPDFDDFPPPGSRDTALAAGLLSMPQVSPTRNHLRMSPTSTSPTRKPIPHGFLPSYKPKQRPIQELSIRELQDTYERNARILSQPAPSTSTYVQRISAEQAQIEERLAELGVDVIQKMMHRTTIKDEAEDMNVDSEPQQVQQPQPSAGPRPISAKQRALQKFSAQIPHPDSKSNIFTYQEAMQIEREAHELDLQRQKELADKQEDKRRRMGLPAQGEKALSKAEQEARMWAFMNYKPSGSDLEDDDDDDSDDDPANWFEDDQDDGRKGQDIIEPDVEDLSSIIRIDDSRIPQSIFYEPPDGE</sequence>
<dbReference type="GO" id="GO:0004866">
    <property type="term" value="F:endopeptidase inhibitor activity"/>
    <property type="evidence" value="ECO:0007669"/>
    <property type="project" value="InterPro"/>
</dbReference>
<evidence type="ECO:0000256" key="2">
    <source>
        <dbReference type="ARBA" id="ARBA00004496"/>
    </source>
</evidence>
<keyword evidence="15" id="KW-1185">Reference proteome</keyword>
<evidence type="ECO:0000256" key="7">
    <source>
        <dbReference type="ARBA" id="ARBA00022824"/>
    </source>
</evidence>
<dbReference type="Pfam" id="PF11566">
    <property type="entry name" value="PI31_Prot_N"/>
    <property type="match status" value="1"/>
</dbReference>
<keyword evidence="6" id="KW-0597">Phosphoprotein</keyword>
<dbReference type="EMBL" id="MLYV02001242">
    <property type="protein sequence ID" value="PSR71792.1"/>
    <property type="molecule type" value="Genomic_DNA"/>
</dbReference>
<dbReference type="Pfam" id="PF08577">
    <property type="entry name" value="PI31_Prot_C"/>
    <property type="match status" value="1"/>
</dbReference>
<dbReference type="Gene3D" id="3.40.1000.30">
    <property type="match status" value="1"/>
</dbReference>
<dbReference type="GO" id="GO:0000502">
    <property type="term" value="C:proteasome complex"/>
    <property type="evidence" value="ECO:0007669"/>
    <property type="project" value="UniProtKB-KW"/>
</dbReference>
<comment type="function">
    <text evidence="10">Plays an important role in control of proteasome function. Inhibits the hydrolysis of protein and peptide substrates by the 20S proteasome. Also inhibits the activation of the proteasome by the proteasome regulatory proteins PA700 and PA28.</text>
</comment>
<evidence type="ECO:0000313" key="15">
    <source>
        <dbReference type="Proteomes" id="UP000186601"/>
    </source>
</evidence>
<feature type="region of interest" description="Disordered" evidence="11">
    <location>
        <begin position="400"/>
        <end position="433"/>
    </location>
</feature>
<evidence type="ECO:0000256" key="3">
    <source>
        <dbReference type="ARBA" id="ARBA00006405"/>
    </source>
</evidence>
<gene>
    <name evidence="14" type="ORF">PHLCEN_2v12293</name>
</gene>
<evidence type="ECO:0000256" key="5">
    <source>
        <dbReference type="ARBA" id="ARBA00022490"/>
    </source>
</evidence>
<dbReference type="Proteomes" id="UP000186601">
    <property type="component" value="Unassembled WGS sequence"/>
</dbReference>
<feature type="compositionally biased region" description="Polar residues" evidence="11">
    <location>
        <begin position="240"/>
        <end position="249"/>
    </location>
</feature>
<feature type="compositionally biased region" description="Pro residues" evidence="11">
    <location>
        <begin position="295"/>
        <end position="304"/>
    </location>
</feature>
<dbReference type="InterPro" id="IPR013886">
    <property type="entry name" value="PI31_Prot_C"/>
</dbReference>
<comment type="caution">
    <text evidence="14">The sequence shown here is derived from an EMBL/GenBank/DDBJ whole genome shotgun (WGS) entry which is preliminary data.</text>
</comment>
<comment type="subcellular location">
    <subcellularLocation>
        <location evidence="2">Cytoplasm</location>
    </subcellularLocation>
    <subcellularLocation>
        <location evidence="1">Endoplasmic reticulum</location>
    </subcellularLocation>
</comment>
<evidence type="ECO:0000313" key="14">
    <source>
        <dbReference type="EMBL" id="PSR71792.1"/>
    </source>
</evidence>
<feature type="compositionally biased region" description="Polar residues" evidence="11">
    <location>
        <begin position="400"/>
        <end position="416"/>
    </location>
</feature>
<keyword evidence="9" id="KW-0007">Acetylation</keyword>